<keyword evidence="5 11" id="KW-0479">Metal-binding</keyword>
<comment type="similarity">
    <text evidence="3 12">Belongs to the class II fructose-bisphosphate aldolase family.</text>
</comment>
<accession>A0AAT9IHI7</accession>
<evidence type="ECO:0000256" key="5">
    <source>
        <dbReference type="ARBA" id="ARBA00022723"/>
    </source>
</evidence>
<protein>
    <recommendedName>
        <fullName evidence="4 12">Fructose-bisphosphate aldolase</fullName>
        <shortName evidence="12">FBP aldolase</shortName>
        <ecNumber evidence="4 12">4.1.2.13</ecNumber>
    </recommendedName>
</protein>
<dbReference type="EMBL" id="OZ060371">
    <property type="protein sequence ID" value="CAL4043606.1"/>
    <property type="molecule type" value="Genomic_DNA"/>
</dbReference>
<evidence type="ECO:0000313" key="13">
    <source>
        <dbReference type="EMBL" id="CAL4043606.1"/>
    </source>
</evidence>
<dbReference type="GO" id="GO:0005829">
    <property type="term" value="C:cytosol"/>
    <property type="evidence" value="ECO:0007669"/>
    <property type="project" value="TreeGrafter"/>
</dbReference>
<feature type="binding site" evidence="11">
    <location>
        <position position="266"/>
    </location>
    <ligand>
        <name>Zn(2+)</name>
        <dbReference type="ChEBI" id="CHEBI:29105"/>
        <label>1</label>
        <note>catalytic</note>
    </ligand>
</feature>
<keyword evidence="8 12" id="KW-0456">Lyase</keyword>
<feature type="binding site" evidence="11">
    <location>
        <position position="146"/>
    </location>
    <ligand>
        <name>Zn(2+)</name>
        <dbReference type="ChEBI" id="CHEBI:29105"/>
        <label>2</label>
    </ligand>
</feature>
<evidence type="ECO:0000256" key="6">
    <source>
        <dbReference type="ARBA" id="ARBA00022833"/>
    </source>
</evidence>
<dbReference type="PANTHER" id="PTHR30559:SF0">
    <property type="entry name" value="FRUCTOSE-BISPHOSPHATE ALDOLASE"/>
    <property type="match status" value="1"/>
</dbReference>
<dbReference type="PANTHER" id="PTHR30559">
    <property type="entry name" value="FRUCTOSE-BISPHOSPHATE ALDOLASE CLASS 2"/>
    <property type="match status" value="1"/>
</dbReference>
<feature type="binding site" evidence="10">
    <location>
        <begin position="267"/>
        <end position="269"/>
    </location>
    <ligand>
        <name>dihydroxyacetone phosphate</name>
        <dbReference type="ChEBI" id="CHEBI:57642"/>
    </ligand>
</feature>
<dbReference type="GO" id="GO:0008270">
    <property type="term" value="F:zinc ion binding"/>
    <property type="evidence" value="ECO:0007669"/>
    <property type="project" value="UniProtKB-UniRule"/>
</dbReference>
<dbReference type="Pfam" id="PF01116">
    <property type="entry name" value="F_bP_aldolase"/>
    <property type="match status" value="1"/>
</dbReference>
<reference evidence="13" key="1">
    <citation type="submission" date="2024-06" db="EMBL/GenBank/DDBJ databases">
        <authorList>
            <person name="Manzano-Marin A."/>
            <person name="Manzano-Marin A."/>
            <person name="Alejandro Manzano Marin A."/>
        </authorList>
    </citation>
    <scope>NUCLEOTIDE SEQUENCE</scope>
    <source>
        <strain evidence="13">Ancorni-2928</strain>
    </source>
</reference>
<dbReference type="PROSITE" id="PS00806">
    <property type="entry name" value="ALDOLASE_CLASS_II_2"/>
    <property type="match status" value="1"/>
</dbReference>
<dbReference type="NCBIfam" id="NF006628">
    <property type="entry name" value="PRK09197.1"/>
    <property type="match status" value="1"/>
</dbReference>
<keyword evidence="7 12" id="KW-0324">Glycolysis</keyword>
<evidence type="ECO:0000256" key="11">
    <source>
        <dbReference type="PIRSR" id="PIRSR001359-3"/>
    </source>
</evidence>
<dbReference type="InterPro" id="IPR013785">
    <property type="entry name" value="Aldolase_TIM"/>
</dbReference>
<comment type="catalytic activity">
    <reaction evidence="1 12">
        <text>beta-D-fructose 1,6-bisphosphate = D-glyceraldehyde 3-phosphate + dihydroxyacetone phosphate</text>
        <dbReference type="Rhea" id="RHEA:14729"/>
        <dbReference type="ChEBI" id="CHEBI:32966"/>
        <dbReference type="ChEBI" id="CHEBI:57642"/>
        <dbReference type="ChEBI" id="CHEBI:59776"/>
        <dbReference type="EC" id="4.1.2.13"/>
    </reaction>
</comment>
<organism evidence="13">
    <name type="scientific">Buchnera aphidicola</name>
    <name type="common">Anoecia corni</name>
    <dbReference type="NCBI Taxonomy" id="2994477"/>
    <lineage>
        <taxon>Bacteria</taxon>
        <taxon>Pseudomonadati</taxon>
        <taxon>Pseudomonadota</taxon>
        <taxon>Gammaproteobacteria</taxon>
        <taxon>Enterobacterales</taxon>
        <taxon>Erwiniaceae</taxon>
        <taxon>Buchnera</taxon>
    </lineage>
</organism>
<keyword evidence="6 11" id="KW-0862">Zinc</keyword>
<feature type="binding site" evidence="10">
    <location>
        <position position="229"/>
    </location>
    <ligand>
        <name>dihydroxyacetone phosphate</name>
        <dbReference type="ChEBI" id="CHEBI:57642"/>
    </ligand>
</feature>
<dbReference type="PROSITE" id="PS00602">
    <property type="entry name" value="ALDOLASE_CLASS_II_1"/>
    <property type="match status" value="1"/>
</dbReference>
<sequence>MSKILQVIQPGVIFGQDIQKLFYLAKKYNFAIPAINCINTDIINAVLESASLYRSPVIIQFSYGGSSFLSGKGIPNTLDIHEKSVIGSIAGANYVHLMAKYYNVPVILHTDHCHKKNLSWIDQLLVKNKEYFKRKNHPLFSSHMIDLSEETLEKNIDTCKKYLEDMSSMNIYLEIELGCTGGEEDGVDNTNIDNKLLYTSPQDIKHAYEELKKISSKFTIAASFGNVHGVYQQGNVKLKPSILKNAQILIRSNNCSQENPVNFVFHGGSGSSLQDITQSISYGVIKMNIDTDIQWKYWKGTLDYYKSNKEYLKSQLGNSTQKNKPNKKYYDPRSWIRNSQLYIRAKLKKIFQDLNSFNTL</sequence>
<dbReference type="SUPFAM" id="SSF51569">
    <property type="entry name" value="Aldolase"/>
    <property type="match status" value="1"/>
</dbReference>
<dbReference type="InterPro" id="IPR006411">
    <property type="entry name" value="Fruct_bisP_bact"/>
</dbReference>
<dbReference type="GO" id="GO:0006096">
    <property type="term" value="P:glycolytic process"/>
    <property type="evidence" value="ECO:0007669"/>
    <property type="project" value="UniProtKB-KW"/>
</dbReference>
<dbReference type="NCBIfam" id="TIGR00167">
    <property type="entry name" value="cbbA"/>
    <property type="match status" value="1"/>
</dbReference>
<evidence type="ECO:0000256" key="12">
    <source>
        <dbReference type="RuleBase" id="RU366023"/>
    </source>
</evidence>
<proteinExistence type="inferred from homology"/>
<gene>
    <name evidence="13" type="primary">fbaA</name>
    <name evidence="13" type="ORF">BUANCORI2928_350</name>
</gene>
<dbReference type="GO" id="GO:0006094">
    <property type="term" value="P:gluconeogenesis"/>
    <property type="evidence" value="ECO:0007669"/>
    <property type="project" value="TreeGrafter"/>
</dbReference>
<dbReference type="CDD" id="cd00946">
    <property type="entry name" value="FBP_aldolase_IIA"/>
    <property type="match status" value="1"/>
</dbReference>
<feature type="binding site" evidence="11">
    <location>
        <position position="176"/>
    </location>
    <ligand>
        <name>Zn(2+)</name>
        <dbReference type="ChEBI" id="CHEBI:29105"/>
        <label>2</label>
    </ligand>
</feature>
<evidence type="ECO:0000256" key="9">
    <source>
        <dbReference type="PIRSR" id="PIRSR001359-1"/>
    </source>
</evidence>
<dbReference type="EC" id="4.1.2.13" evidence="4 12"/>
<evidence type="ECO:0000256" key="4">
    <source>
        <dbReference type="ARBA" id="ARBA00013068"/>
    </source>
</evidence>
<feature type="binding site" evidence="11">
    <location>
        <position position="112"/>
    </location>
    <ligand>
        <name>Zn(2+)</name>
        <dbReference type="ChEBI" id="CHEBI:29105"/>
        <label>1</label>
        <note>catalytic</note>
    </ligand>
</feature>
<evidence type="ECO:0000256" key="1">
    <source>
        <dbReference type="ARBA" id="ARBA00000441"/>
    </source>
</evidence>
<dbReference type="PIRSF" id="PIRSF001359">
    <property type="entry name" value="F_bP_aldolase_II"/>
    <property type="match status" value="1"/>
</dbReference>
<feature type="active site" description="Proton donor" evidence="9">
    <location>
        <position position="111"/>
    </location>
</feature>
<evidence type="ECO:0000256" key="3">
    <source>
        <dbReference type="ARBA" id="ARBA00005812"/>
    </source>
</evidence>
<dbReference type="InterPro" id="IPR000771">
    <property type="entry name" value="FBA_II"/>
</dbReference>
<evidence type="ECO:0000256" key="2">
    <source>
        <dbReference type="ARBA" id="ARBA00004714"/>
    </source>
</evidence>
<name>A0AAT9IHI7_9GAMM</name>
<dbReference type="AlphaFoldDB" id="A0AAT9IHI7"/>
<evidence type="ECO:0000256" key="7">
    <source>
        <dbReference type="ARBA" id="ARBA00023152"/>
    </source>
</evidence>
<evidence type="ECO:0000256" key="10">
    <source>
        <dbReference type="PIRSR" id="PIRSR001359-2"/>
    </source>
</evidence>
<feature type="binding site" evidence="10">
    <location>
        <begin position="288"/>
        <end position="291"/>
    </location>
    <ligand>
        <name>dihydroxyacetone phosphate</name>
        <dbReference type="ChEBI" id="CHEBI:57642"/>
    </ligand>
</feature>
<dbReference type="RefSeq" id="WP_367680885.1">
    <property type="nucleotide sequence ID" value="NZ_OZ060371.1"/>
</dbReference>
<comment type="function">
    <text evidence="12">Catalyzes the aldol condensation of dihydroxyacetone phosphate (DHAP or glycerone-phosphate) with glyceraldehyde 3-phosphate (G3P) to form fructose 1,6-bisphosphate (FBP) in gluconeogenesis and the reverse reaction in glycolysis.</text>
</comment>
<feature type="binding site" evidence="11">
    <location>
        <position position="228"/>
    </location>
    <ligand>
        <name>Zn(2+)</name>
        <dbReference type="ChEBI" id="CHEBI:29105"/>
        <label>1</label>
        <note>catalytic</note>
    </ligand>
</feature>
<dbReference type="Gene3D" id="3.20.20.70">
    <property type="entry name" value="Aldolase class I"/>
    <property type="match status" value="1"/>
</dbReference>
<dbReference type="NCBIfam" id="TIGR01520">
    <property type="entry name" value="FruBisAldo_II_A"/>
    <property type="match status" value="1"/>
</dbReference>
<comment type="cofactor">
    <cofactor evidence="11 12">
        <name>Zn(2+)</name>
        <dbReference type="ChEBI" id="CHEBI:29105"/>
    </cofactor>
    <text evidence="11 12">Binds 2 Zn(2+) ions per subunit. One is catalytic and the other provides a structural contribution.</text>
</comment>
<comment type="pathway">
    <text evidence="2 12">Carbohydrate degradation; glycolysis; D-glyceraldehyde 3-phosphate and glycerone phosphate from D-glucose: step 4/4.</text>
</comment>
<dbReference type="GO" id="GO:0004332">
    <property type="term" value="F:fructose-bisphosphate aldolase activity"/>
    <property type="evidence" value="ECO:0007669"/>
    <property type="project" value="UniProtKB-EC"/>
</dbReference>
<evidence type="ECO:0000256" key="8">
    <source>
        <dbReference type="ARBA" id="ARBA00023239"/>
    </source>
</evidence>